<name>A0A397GWY9_ASPTH</name>
<evidence type="ECO:0000313" key="2">
    <source>
        <dbReference type="Proteomes" id="UP000215305"/>
    </source>
</evidence>
<dbReference type="SUPFAM" id="SSF52777">
    <property type="entry name" value="CoA-dependent acyltransferases"/>
    <property type="match status" value="1"/>
</dbReference>
<evidence type="ECO:0000313" key="1">
    <source>
        <dbReference type="EMBL" id="RHZ53573.1"/>
    </source>
</evidence>
<organism evidence="1 2">
    <name type="scientific">Aspergillus thermomutatus</name>
    <name type="common">Neosartorya pseudofischeri</name>
    <dbReference type="NCBI Taxonomy" id="41047"/>
    <lineage>
        <taxon>Eukaryota</taxon>
        <taxon>Fungi</taxon>
        <taxon>Dikarya</taxon>
        <taxon>Ascomycota</taxon>
        <taxon>Pezizomycotina</taxon>
        <taxon>Eurotiomycetes</taxon>
        <taxon>Eurotiomycetidae</taxon>
        <taxon>Eurotiales</taxon>
        <taxon>Aspergillaceae</taxon>
        <taxon>Aspergillus</taxon>
        <taxon>Aspergillus subgen. Fumigati</taxon>
    </lineage>
</organism>
<dbReference type="VEuPathDB" id="FungiDB:CDV56_105182"/>
<protein>
    <recommendedName>
        <fullName evidence="3">Condensation domain-containing protein</fullName>
    </recommendedName>
</protein>
<sequence length="110" mass="12390">MSAQTSNGRSQHTLNAVGLCLNTIPVRVKLNPTWSPLDLMVFLQGQHRDSVDHELLGFRDIVERSTSWPKGTTFQSNIVHQNTDPDVPFAFGRGLHRLRVVNVDQVVMEL</sequence>
<dbReference type="OrthoDB" id="4510783at2759"/>
<gene>
    <name evidence="1" type="ORF">CDV56_105182</name>
</gene>
<comment type="caution">
    <text evidence="1">The sequence shown here is derived from an EMBL/GenBank/DDBJ whole genome shotgun (WGS) entry which is preliminary data.</text>
</comment>
<proteinExistence type="predicted"/>
<accession>A0A397GWY9</accession>
<dbReference type="AlphaFoldDB" id="A0A397GWY9"/>
<dbReference type="EMBL" id="NKHU02000122">
    <property type="protein sequence ID" value="RHZ53573.1"/>
    <property type="molecule type" value="Genomic_DNA"/>
</dbReference>
<keyword evidence="2" id="KW-1185">Reference proteome</keyword>
<evidence type="ECO:0008006" key="3">
    <source>
        <dbReference type="Google" id="ProtNLM"/>
    </source>
</evidence>
<reference evidence="1" key="1">
    <citation type="submission" date="2018-08" db="EMBL/GenBank/DDBJ databases">
        <title>Draft genome sequence of azole-resistant Aspergillus thermomutatus (Neosartorya pseudofischeri) strain HMR AF 39, isolated from a human nasal aspirate.</title>
        <authorList>
            <person name="Parent-Michaud M."/>
            <person name="Dufresne P.J."/>
            <person name="Fournier E."/>
            <person name="Martineau C."/>
            <person name="Moreira S."/>
            <person name="Perkins V."/>
            <person name="De Repentigny L."/>
            <person name="Dufresne S.F."/>
        </authorList>
    </citation>
    <scope>NUCLEOTIDE SEQUENCE [LARGE SCALE GENOMIC DNA]</scope>
    <source>
        <strain evidence="1">HMR AF 39</strain>
    </source>
</reference>
<dbReference type="Proteomes" id="UP000215305">
    <property type="component" value="Unassembled WGS sequence"/>
</dbReference>
<dbReference type="RefSeq" id="XP_026613654.1">
    <property type="nucleotide sequence ID" value="XM_026758801.1"/>
</dbReference>
<dbReference type="Gene3D" id="3.30.559.30">
    <property type="entry name" value="Nonribosomal peptide synthetase, condensation domain"/>
    <property type="match status" value="1"/>
</dbReference>
<dbReference type="GeneID" id="38127156"/>
<dbReference type="STRING" id="41047.A0A397GWY9"/>